<feature type="chain" id="PRO_5045908998" description="SCP domain-containing protein" evidence="1">
    <location>
        <begin position="23"/>
        <end position="138"/>
    </location>
</feature>
<dbReference type="Proteomes" id="UP001303046">
    <property type="component" value="Unassembled WGS sequence"/>
</dbReference>
<evidence type="ECO:0008006" key="4">
    <source>
        <dbReference type="Google" id="ProtNLM"/>
    </source>
</evidence>
<evidence type="ECO:0000313" key="3">
    <source>
        <dbReference type="Proteomes" id="UP001303046"/>
    </source>
</evidence>
<name>A0ABR1DVT8_NECAM</name>
<dbReference type="Pfam" id="PF17641">
    <property type="entry name" value="ASPRs"/>
    <property type="match status" value="1"/>
</dbReference>
<keyword evidence="3" id="KW-1185">Reference proteome</keyword>
<proteinExistence type="predicted"/>
<keyword evidence="1" id="KW-0732">Signal</keyword>
<sequence length="138" mass="16165">MSHWYTFASLLLAAWFWESHEAKPPKCTSLKEFALDEKIKNKLSSLITAQLPHLKYKCYNELIAALVLDDPDLRYEWIQKQNMFPLIGDSPEKMDVMDAVNAAMKAWKEYIHRIGKKTEFGCGYAKRDGFHRFFCILK</sequence>
<evidence type="ECO:0000313" key="2">
    <source>
        <dbReference type="EMBL" id="KAK6754398.1"/>
    </source>
</evidence>
<reference evidence="2 3" key="1">
    <citation type="submission" date="2023-08" db="EMBL/GenBank/DDBJ databases">
        <title>A Necator americanus chromosomal reference genome.</title>
        <authorList>
            <person name="Ilik V."/>
            <person name="Petrzelkova K.J."/>
            <person name="Pardy F."/>
            <person name="Fuh T."/>
            <person name="Niatou-Singa F.S."/>
            <person name="Gouil Q."/>
            <person name="Baker L."/>
            <person name="Ritchie M.E."/>
            <person name="Jex A.R."/>
            <person name="Gazzola D."/>
            <person name="Li H."/>
            <person name="Toshio Fujiwara R."/>
            <person name="Zhan B."/>
            <person name="Aroian R.V."/>
            <person name="Pafco B."/>
            <person name="Schwarz E.M."/>
        </authorList>
    </citation>
    <scope>NUCLEOTIDE SEQUENCE [LARGE SCALE GENOMIC DNA]</scope>
    <source>
        <strain evidence="2 3">Aroian</strain>
        <tissue evidence="2">Whole animal</tissue>
    </source>
</reference>
<dbReference type="EMBL" id="JAVFWL010000005">
    <property type="protein sequence ID" value="KAK6754398.1"/>
    <property type="molecule type" value="Genomic_DNA"/>
</dbReference>
<accession>A0ABR1DVT8</accession>
<organism evidence="2 3">
    <name type="scientific">Necator americanus</name>
    <name type="common">Human hookworm</name>
    <dbReference type="NCBI Taxonomy" id="51031"/>
    <lineage>
        <taxon>Eukaryota</taxon>
        <taxon>Metazoa</taxon>
        <taxon>Ecdysozoa</taxon>
        <taxon>Nematoda</taxon>
        <taxon>Chromadorea</taxon>
        <taxon>Rhabditida</taxon>
        <taxon>Rhabditina</taxon>
        <taxon>Rhabditomorpha</taxon>
        <taxon>Strongyloidea</taxon>
        <taxon>Ancylostomatidae</taxon>
        <taxon>Bunostominae</taxon>
        <taxon>Necator</taxon>
    </lineage>
</organism>
<dbReference type="InterPro" id="IPR035109">
    <property type="entry name" value="ASPR"/>
</dbReference>
<evidence type="ECO:0000256" key="1">
    <source>
        <dbReference type="SAM" id="SignalP"/>
    </source>
</evidence>
<protein>
    <recommendedName>
        <fullName evidence="4">SCP domain-containing protein</fullName>
    </recommendedName>
</protein>
<comment type="caution">
    <text evidence="2">The sequence shown here is derived from an EMBL/GenBank/DDBJ whole genome shotgun (WGS) entry which is preliminary data.</text>
</comment>
<gene>
    <name evidence="2" type="primary">Necator_chrV.g18209</name>
    <name evidence="2" type="ORF">RB195_013418</name>
</gene>
<feature type="signal peptide" evidence="1">
    <location>
        <begin position="1"/>
        <end position="22"/>
    </location>
</feature>